<feature type="compositionally biased region" description="Basic and acidic residues" evidence="1">
    <location>
        <begin position="41"/>
        <end position="50"/>
    </location>
</feature>
<dbReference type="Proteomes" id="UP001150942">
    <property type="component" value="Unassembled WGS sequence"/>
</dbReference>
<evidence type="ECO:0000313" key="3">
    <source>
        <dbReference type="Proteomes" id="UP001150942"/>
    </source>
</evidence>
<keyword evidence="3" id="KW-1185">Reference proteome</keyword>
<dbReference type="OrthoDB" id="10565493at2759"/>
<feature type="region of interest" description="Disordered" evidence="1">
    <location>
        <begin position="25"/>
        <end position="100"/>
    </location>
</feature>
<evidence type="ECO:0000256" key="1">
    <source>
        <dbReference type="SAM" id="MobiDB-lite"/>
    </source>
</evidence>
<dbReference type="AlphaFoldDB" id="A0A9W9T911"/>
<reference evidence="2" key="2">
    <citation type="journal article" date="2023" name="IMA Fungus">
        <title>Comparative genomic study of the Penicillium genus elucidates a diverse pangenome and 15 lateral gene transfer events.</title>
        <authorList>
            <person name="Petersen C."/>
            <person name="Sorensen T."/>
            <person name="Nielsen M.R."/>
            <person name="Sondergaard T.E."/>
            <person name="Sorensen J.L."/>
            <person name="Fitzpatrick D.A."/>
            <person name="Frisvad J.C."/>
            <person name="Nielsen K.L."/>
        </authorList>
    </citation>
    <scope>NUCLEOTIDE SEQUENCE</scope>
    <source>
        <strain evidence="2">IBT 20477</strain>
    </source>
</reference>
<organism evidence="2 3">
    <name type="scientific">Penicillium cf. viridicatum</name>
    <dbReference type="NCBI Taxonomy" id="2972119"/>
    <lineage>
        <taxon>Eukaryota</taxon>
        <taxon>Fungi</taxon>
        <taxon>Dikarya</taxon>
        <taxon>Ascomycota</taxon>
        <taxon>Pezizomycotina</taxon>
        <taxon>Eurotiomycetes</taxon>
        <taxon>Eurotiomycetidae</taxon>
        <taxon>Eurotiales</taxon>
        <taxon>Aspergillaceae</taxon>
        <taxon>Penicillium</taxon>
    </lineage>
</organism>
<reference evidence="2" key="1">
    <citation type="submission" date="2022-11" db="EMBL/GenBank/DDBJ databases">
        <authorList>
            <person name="Petersen C."/>
        </authorList>
    </citation>
    <scope>NUCLEOTIDE SEQUENCE</scope>
    <source>
        <strain evidence="2">IBT 20477</strain>
    </source>
</reference>
<accession>A0A9W9T911</accession>
<dbReference type="EMBL" id="JAPQKQ010000001">
    <property type="protein sequence ID" value="KAJ5213784.1"/>
    <property type="molecule type" value="Genomic_DNA"/>
</dbReference>
<name>A0A9W9T911_9EURO</name>
<evidence type="ECO:0000313" key="2">
    <source>
        <dbReference type="EMBL" id="KAJ5213784.1"/>
    </source>
</evidence>
<sequence>MWALTSGNPPRPGHAHRPCTKLMAADLPGEKKIVNLPRNAIPEDDRERQPRASPKPPPARADAADTKAFKTSQVDHCALRSGPSEPPCMRGATNRLRTVT</sequence>
<gene>
    <name evidence="2" type="ORF">N7449_000953</name>
</gene>
<protein>
    <submittedName>
        <fullName evidence="2">Uncharacterized protein</fullName>
    </submittedName>
</protein>
<proteinExistence type="predicted"/>
<comment type="caution">
    <text evidence="2">The sequence shown here is derived from an EMBL/GenBank/DDBJ whole genome shotgun (WGS) entry which is preliminary data.</text>
</comment>